<keyword evidence="10" id="KW-1185">Reference proteome</keyword>
<comment type="catalytic activity">
    <reaction evidence="5 6">
        <text>carbamoyl phosphate + L-ornithine = L-citrulline + phosphate + H(+)</text>
        <dbReference type="Rhea" id="RHEA:19513"/>
        <dbReference type="ChEBI" id="CHEBI:15378"/>
        <dbReference type="ChEBI" id="CHEBI:43474"/>
        <dbReference type="ChEBI" id="CHEBI:46911"/>
        <dbReference type="ChEBI" id="CHEBI:57743"/>
        <dbReference type="ChEBI" id="CHEBI:58228"/>
        <dbReference type="EC" id="2.1.3.3"/>
    </reaction>
</comment>
<dbReference type="InterPro" id="IPR036901">
    <property type="entry name" value="Asp/Orn_carbamoylTrfase_sf"/>
</dbReference>
<evidence type="ECO:0000259" key="8">
    <source>
        <dbReference type="Pfam" id="PF02729"/>
    </source>
</evidence>
<evidence type="ECO:0000256" key="4">
    <source>
        <dbReference type="ARBA" id="ARBA00022679"/>
    </source>
</evidence>
<feature type="binding site" evidence="6">
    <location>
        <position position="100"/>
    </location>
    <ligand>
        <name>carbamoyl phosphate</name>
        <dbReference type="ChEBI" id="CHEBI:58228"/>
    </ligand>
</feature>
<dbReference type="InterPro" id="IPR002292">
    <property type="entry name" value="Orn/put_carbamltrans"/>
</dbReference>
<dbReference type="Gene3D" id="3.40.50.1370">
    <property type="entry name" value="Aspartate/ornithine carbamoyltransferase"/>
    <property type="match status" value="2"/>
</dbReference>
<feature type="binding site" evidence="6">
    <location>
        <begin position="127"/>
        <end position="130"/>
    </location>
    <ligand>
        <name>carbamoyl phosphate</name>
        <dbReference type="ChEBI" id="CHEBI:58228"/>
    </ligand>
</feature>
<protein>
    <recommendedName>
        <fullName evidence="3 6">Ornithine carbamoyltransferase</fullName>
        <shortName evidence="6">OTCase</shortName>
        <ecNumber evidence="3 6">2.1.3.3</ecNumber>
    </recommendedName>
</protein>
<feature type="binding site" evidence="6">
    <location>
        <begin position="225"/>
        <end position="226"/>
    </location>
    <ligand>
        <name>L-ornithine</name>
        <dbReference type="ChEBI" id="CHEBI:46911"/>
    </ligand>
</feature>
<evidence type="ECO:0000256" key="6">
    <source>
        <dbReference type="HAMAP-Rule" id="MF_01109"/>
    </source>
</evidence>
<dbReference type="EC" id="2.1.3.3" evidence="3 6"/>
<dbReference type="Pfam" id="PF00185">
    <property type="entry name" value="OTCace"/>
    <property type="match status" value="1"/>
</dbReference>
<evidence type="ECO:0000313" key="10">
    <source>
        <dbReference type="Proteomes" id="UP000254069"/>
    </source>
</evidence>
<dbReference type="InterPro" id="IPR006131">
    <property type="entry name" value="Asp_carbamoyltransf_Asp/Orn-bd"/>
</dbReference>
<proteinExistence type="inferred from homology"/>
<evidence type="ECO:0000259" key="7">
    <source>
        <dbReference type="Pfam" id="PF00185"/>
    </source>
</evidence>
<dbReference type="GO" id="GO:0019240">
    <property type="term" value="P:citrulline biosynthetic process"/>
    <property type="evidence" value="ECO:0007669"/>
    <property type="project" value="TreeGrafter"/>
</dbReference>
<dbReference type="PRINTS" id="PR00102">
    <property type="entry name" value="OTCASE"/>
</dbReference>
<dbReference type="NCBIfam" id="NF001986">
    <property type="entry name" value="PRK00779.1"/>
    <property type="match status" value="1"/>
</dbReference>
<dbReference type="NCBIfam" id="TIGR00658">
    <property type="entry name" value="orni_carb_tr"/>
    <property type="match status" value="1"/>
</dbReference>
<evidence type="ECO:0000256" key="3">
    <source>
        <dbReference type="ARBA" id="ARBA00013007"/>
    </source>
</evidence>
<accession>A0A379ZU42</accession>
<dbReference type="InterPro" id="IPR006130">
    <property type="entry name" value="Asp/Orn_carbamoylTrfase"/>
</dbReference>
<comment type="pathway">
    <text evidence="1">Amino-acid biosynthesis; L-arginine biosynthesis; L-arginine from L-ornithine and carbamoyl phosphate: step 1/3.</text>
</comment>
<dbReference type="InterPro" id="IPR006132">
    <property type="entry name" value="Asp/Orn_carbamoyltranf_P-bd"/>
</dbReference>
<feature type="domain" description="Aspartate/ornithine carbamoyltransferase Asp/Orn-binding" evidence="7">
    <location>
        <begin position="147"/>
        <end position="298"/>
    </location>
</feature>
<feature type="binding site" evidence="6">
    <location>
        <position position="221"/>
    </location>
    <ligand>
        <name>L-ornithine</name>
        <dbReference type="ChEBI" id="CHEBI:46911"/>
    </ligand>
</feature>
<dbReference type="EMBL" id="UGYO01000001">
    <property type="protein sequence ID" value="SUI68338.1"/>
    <property type="molecule type" value="Genomic_DNA"/>
</dbReference>
<name>A0A379ZU42_9GAMM</name>
<keyword evidence="4 6" id="KW-0808">Transferase</keyword>
<evidence type="ECO:0000256" key="5">
    <source>
        <dbReference type="ARBA" id="ARBA00048772"/>
    </source>
</evidence>
<evidence type="ECO:0000256" key="1">
    <source>
        <dbReference type="ARBA" id="ARBA00004975"/>
    </source>
</evidence>
<dbReference type="PANTHER" id="PTHR45753:SF3">
    <property type="entry name" value="ORNITHINE TRANSCARBAMYLASE, MITOCHONDRIAL"/>
    <property type="match status" value="1"/>
</dbReference>
<gene>
    <name evidence="9" type="primary">argF</name>
    <name evidence="9" type="ORF">NCTC10738_01970</name>
</gene>
<feature type="binding site" evidence="6">
    <location>
        <begin position="260"/>
        <end position="261"/>
    </location>
    <ligand>
        <name>carbamoyl phosphate</name>
        <dbReference type="ChEBI" id="CHEBI:58228"/>
    </ligand>
</feature>
<dbReference type="GO" id="GO:0004585">
    <property type="term" value="F:ornithine carbamoyltransferase activity"/>
    <property type="evidence" value="ECO:0007669"/>
    <property type="project" value="UniProtKB-UniRule"/>
</dbReference>
<evidence type="ECO:0000313" key="9">
    <source>
        <dbReference type="EMBL" id="SUI68338.1"/>
    </source>
</evidence>
<feature type="binding site" evidence="6">
    <location>
        <position position="158"/>
    </location>
    <ligand>
        <name>L-ornithine</name>
        <dbReference type="ChEBI" id="CHEBI:46911"/>
    </ligand>
</feature>
<dbReference type="PRINTS" id="PR00100">
    <property type="entry name" value="AOTCASE"/>
</dbReference>
<feature type="domain" description="Aspartate/ornithine carbamoyltransferase carbamoyl-P binding" evidence="8">
    <location>
        <begin position="2"/>
        <end position="140"/>
    </location>
</feature>
<dbReference type="GO" id="GO:0042450">
    <property type="term" value="P:L-arginine biosynthetic process via ornithine"/>
    <property type="evidence" value="ECO:0007669"/>
    <property type="project" value="UniProtKB-UniRule"/>
</dbReference>
<dbReference type="HAMAP" id="MF_01109">
    <property type="entry name" value="OTCase"/>
    <property type="match status" value="1"/>
</dbReference>
<dbReference type="RefSeq" id="WP_109248948.1">
    <property type="nucleotide sequence ID" value="NZ_JADZGP010000004.1"/>
</dbReference>
<dbReference type="FunFam" id="3.40.50.1370:FF:000008">
    <property type="entry name" value="Ornithine carbamoyltransferase"/>
    <property type="match status" value="1"/>
</dbReference>
<dbReference type="NCBIfam" id="NF011380">
    <property type="entry name" value="PRK14805.1"/>
    <property type="match status" value="1"/>
</dbReference>
<dbReference type="Proteomes" id="UP000254069">
    <property type="component" value="Unassembled WGS sequence"/>
</dbReference>
<sequence length="301" mass="32808">MKHLLTIKELTQSQLLALLDLAKKIKSSPADYRHALAGKSVVMLFEKPSLRTRVSFDIGIHKLGGHCLYLDQQNGALGKRESVADFAGNLSCWADAIVARTFSHKTIEGLAEFGTVPVINALSDLYHPCQALADFLTLSEHLGDLSKVKLAYVGDGNNVTHSLMIGAAILGASMTVICPEGHFPDGLIVNEVQQLAAENGGSLVLTSDIAALEGQDAVYTDTWISMGDQTELYDIEAKFNPYQINQPLMDQYKVKYFMHCLPAHRGVEVTDEVMDGKGSLILQQAENRMHAQNAVLVTLLS</sequence>
<evidence type="ECO:0000256" key="2">
    <source>
        <dbReference type="ARBA" id="ARBA00007805"/>
    </source>
</evidence>
<comment type="caution">
    <text evidence="6">Lacks conserved residue(s) required for the propagation of feature annotation.</text>
</comment>
<comment type="similarity">
    <text evidence="2 6">Belongs to the aspartate/ornithine carbamoyltransferase superfamily. OTCase family.</text>
</comment>
<dbReference type="SUPFAM" id="SSF53671">
    <property type="entry name" value="Aspartate/ornithine carbamoyltransferase"/>
    <property type="match status" value="1"/>
</dbReference>
<keyword evidence="6" id="KW-0963">Cytoplasm</keyword>
<comment type="subcellular location">
    <subcellularLocation>
        <location evidence="6">Cytoplasm</location>
    </subcellularLocation>
</comment>
<dbReference type="PANTHER" id="PTHR45753">
    <property type="entry name" value="ORNITHINE CARBAMOYLTRANSFERASE, MITOCHONDRIAL"/>
    <property type="match status" value="1"/>
</dbReference>
<dbReference type="GO" id="GO:0005737">
    <property type="term" value="C:cytoplasm"/>
    <property type="evidence" value="ECO:0007669"/>
    <property type="project" value="UniProtKB-SubCell"/>
</dbReference>
<reference evidence="9 10" key="1">
    <citation type="submission" date="2018-06" db="EMBL/GenBank/DDBJ databases">
        <authorList>
            <consortium name="Pathogen Informatics"/>
            <person name="Doyle S."/>
        </authorList>
    </citation>
    <scope>NUCLEOTIDE SEQUENCE [LARGE SCALE GENOMIC DNA]</scope>
    <source>
        <strain evidence="9 10">NCTC10738</strain>
    </source>
</reference>
<feature type="binding site" evidence="6">
    <location>
        <position position="288"/>
    </location>
    <ligand>
        <name>carbamoyl phosphate</name>
        <dbReference type="ChEBI" id="CHEBI:58228"/>
    </ligand>
</feature>
<dbReference type="GO" id="GO:0016597">
    <property type="term" value="F:amino acid binding"/>
    <property type="evidence" value="ECO:0007669"/>
    <property type="project" value="InterPro"/>
</dbReference>
<dbReference type="InterPro" id="IPR024904">
    <property type="entry name" value="OTCase_ArgI"/>
</dbReference>
<dbReference type="AlphaFoldDB" id="A0A379ZU42"/>
<dbReference type="Pfam" id="PF02729">
    <property type="entry name" value="OTCace_N"/>
    <property type="match status" value="1"/>
</dbReference>
<organism evidence="9 10">
    <name type="scientific">Shewanella algae</name>
    <dbReference type="NCBI Taxonomy" id="38313"/>
    <lineage>
        <taxon>Bacteria</taxon>
        <taxon>Pseudomonadati</taxon>
        <taxon>Pseudomonadota</taxon>
        <taxon>Gammaproteobacteria</taxon>
        <taxon>Alteromonadales</taxon>
        <taxon>Shewanellaceae</taxon>
        <taxon>Shewanella</taxon>
    </lineage>
</organism>